<protein>
    <recommendedName>
        <fullName evidence="2">histone acetyltransferase</fullName>
        <ecNumber evidence="2">2.3.1.48</ecNumber>
    </recommendedName>
</protein>
<dbReference type="GO" id="GO:0000781">
    <property type="term" value="C:chromosome, telomeric region"/>
    <property type="evidence" value="ECO:0007669"/>
    <property type="project" value="GOC"/>
</dbReference>
<gene>
    <name evidence="8" type="ORF">Taro_012910</name>
</gene>
<dbReference type="Gene3D" id="3.90.360.10">
    <property type="entry name" value="Histone acetyl transferase 1 (HAT1), N-terminal domain"/>
    <property type="match status" value="1"/>
</dbReference>
<sequence>MALKRRDEETSADKKKKKRVGFAGVDSGIEANDCIKVFLVSHEEEVGSASSTSIDPVDLNQFFGEDGKIYGYKGLKVTCNEINIWLSTVSFCAYADVTYESTSDGGKGITDLKSALQNIFGESLVEKRELLQSFSAERQYVRNVVSNGVVICCNITREKHMDDTCSSVEVVRMDFSNMPVGVFYSKLVPLVLLFVEGGSPVDVTDPRWEIYFVVKRMPDQSGDMFFELLGFAAAYQFYHYPDSTRMRLSQILVLPAHQGQGYGRLLLESVNSVAVSENVYDVTFEEPSDYLQHLRACVDTSRLLTFEPAMAAVSSLISFLKGGNVSKRVSKLRLDPPAHVIESVRDKLKINKKQLLRCWEALVYLNLDPENEKCMEYFKNCVSDRVKDEILDKDSGGKEKQLIEVPNDYNHEMTFVVFRSPGSRPSGGLCDSVAVDETSQEQQLNQLVDERLKEIAEIAKKVSAF</sequence>
<dbReference type="FunFam" id="3.40.630.30:FF:000077">
    <property type="entry name" value="Histone acetyltransferase type B catalytic subunit"/>
    <property type="match status" value="1"/>
</dbReference>
<dbReference type="Gene3D" id="3.40.630.30">
    <property type="match status" value="1"/>
</dbReference>
<accession>A0A843UA45</accession>
<dbReference type="GO" id="GO:0004402">
    <property type="term" value="F:histone acetyltransferase activity"/>
    <property type="evidence" value="ECO:0007669"/>
    <property type="project" value="InterPro"/>
</dbReference>
<dbReference type="GO" id="GO:0031509">
    <property type="term" value="P:subtelomeric heterochromatin formation"/>
    <property type="evidence" value="ECO:0007669"/>
    <property type="project" value="InterPro"/>
</dbReference>
<dbReference type="EMBL" id="NMUH01000508">
    <property type="protein sequence ID" value="MQL80468.1"/>
    <property type="molecule type" value="Genomic_DNA"/>
</dbReference>
<evidence type="ECO:0000256" key="3">
    <source>
        <dbReference type="ARBA" id="ARBA00022679"/>
    </source>
</evidence>
<dbReference type="CDD" id="cd04301">
    <property type="entry name" value="NAT_SF"/>
    <property type="match status" value="1"/>
</dbReference>
<dbReference type="SUPFAM" id="SSF55729">
    <property type="entry name" value="Acyl-CoA N-acyltransferases (Nat)"/>
    <property type="match status" value="1"/>
</dbReference>
<dbReference type="GO" id="GO:0005634">
    <property type="term" value="C:nucleus"/>
    <property type="evidence" value="ECO:0007669"/>
    <property type="project" value="InterPro"/>
</dbReference>
<reference evidence="8" key="1">
    <citation type="submission" date="2017-07" db="EMBL/GenBank/DDBJ databases">
        <title>Taro Niue Genome Assembly and Annotation.</title>
        <authorList>
            <person name="Atibalentja N."/>
            <person name="Keating K."/>
            <person name="Fields C.J."/>
        </authorList>
    </citation>
    <scope>NUCLEOTIDE SEQUENCE</scope>
    <source>
        <strain evidence="8">Niue_2</strain>
        <tissue evidence="8">Leaf</tissue>
    </source>
</reference>
<dbReference type="Pfam" id="PF00583">
    <property type="entry name" value="Acetyltransf_1"/>
    <property type="match status" value="1"/>
</dbReference>
<dbReference type="InterPro" id="IPR000182">
    <property type="entry name" value="GNAT_dom"/>
</dbReference>
<comment type="catalytic activity">
    <reaction evidence="5">
        <text>L-lysyl-[protein] + acetyl-CoA = N(6)-acetyl-L-lysyl-[protein] + CoA + H(+)</text>
        <dbReference type="Rhea" id="RHEA:45948"/>
        <dbReference type="Rhea" id="RHEA-COMP:9752"/>
        <dbReference type="Rhea" id="RHEA-COMP:10731"/>
        <dbReference type="ChEBI" id="CHEBI:15378"/>
        <dbReference type="ChEBI" id="CHEBI:29969"/>
        <dbReference type="ChEBI" id="CHEBI:57287"/>
        <dbReference type="ChEBI" id="CHEBI:57288"/>
        <dbReference type="ChEBI" id="CHEBI:61930"/>
        <dbReference type="EC" id="2.3.1.48"/>
    </reaction>
</comment>
<keyword evidence="4" id="KW-0012">Acyltransferase</keyword>
<dbReference type="OrthoDB" id="10253098at2759"/>
<evidence type="ECO:0000256" key="4">
    <source>
        <dbReference type="ARBA" id="ARBA00023315"/>
    </source>
</evidence>
<dbReference type="InterPro" id="IPR037113">
    <property type="entry name" value="Hat1_N_sf"/>
</dbReference>
<dbReference type="Proteomes" id="UP000652761">
    <property type="component" value="Unassembled WGS sequence"/>
</dbReference>
<evidence type="ECO:0000256" key="5">
    <source>
        <dbReference type="ARBA" id="ARBA00048017"/>
    </source>
</evidence>
<dbReference type="Pfam" id="PF10394">
    <property type="entry name" value="Hat1_N"/>
    <property type="match status" value="1"/>
</dbReference>
<evidence type="ECO:0000259" key="6">
    <source>
        <dbReference type="Pfam" id="PF00583"/>
    </source>
</evidence>
<dbReference type="AlphaFoldDB" id="A0A843UA45"/>
<comment type="caution">
    <text evidence="8">The sequence shown here is derived from an EMBL/GenBank/DDBJ whole genome shotgun (WGS) entry which is preliminary data.</text>
</comment>
<evidence type="ECO:0000256" key="1">
    <source>
        <dbReference type="ARBA" id="ARBA00010543"/>
    </source>
</evidence>
<comment type="similarity">
    <text evidence="1">Belongs to the HAT1 family.</text>
</comment>
<feature type="domain" description="N-acetyltransferase" evidence="6">
    <location>
        <begin position="227"/>
        <end position="279"/>
    </location>
</feature>
<evidence type="ECO:0000256" key="2">
    <source>
        <dbReference type="ARBA" id="ARBA00013184"/>
    </source>
</evidence>
<dbReference type="InterPro" id="IPR017380">
    <property type="entry name" value="Hist_AcTrfase_B-typ_cat-su"/>
</dbReference>
<dbReference type="PANTHER" id="PTHR12046">
    <property type="entry name" value="HISTONE ACETYLTRANSFERASE TYPE B CATALYTIC SUBUNIT"/>
    <property type="match status" value="1"/>
</dbReference>
<dbReference type="InterPro" id="IPR019467">
    <property type="entry name" value="Hat1_N"/>
</dbReference>
<evidence type="ECO:0000313" key="9">
    <source>
        <dbReference type="Proteomes" id="UP000652761"/>
    </source>
</evidence>
<proteinExistence type="inferred from homology"/>
<organism evidence="8 9">
    <name type="scientific">Colocasia esculenta</name>
    <name type="common">Wild taro</name>
    <name type="synonym">Arum esculentum</name>
    <dbReference type="NCBI Taxonomy" id="4460"/>
    <lineage>
        <taxon>Eukaryota</taxon>
        <taxon>Viridiplantae</taxon>
        <taxon>Streptophyta</taxon>
        <taxon>Embryophyta</taxon>
        <taxon>Tracheophyta</taxon>
        <taxon>Spermatophyta</taxon>
        <taxon>Magnoliopsida</taxon>
        <taxon>Liliopsida</taxon>
        <taxon>Araceae</taxon>
        <taxon>Aroideae</taxon>
        <taxon>Colocasieae</taxon>
        <taxon>Colocasia</taxon>
    </lineage>
</organism>
<keyword evidence="3" id="KW-0808">Transferase</keyword>
<feature type="domain" description="Histone acetyl transferase HAT1 N-terminal" evidence="7">
    <location>
        <begin position="29"/>
        <end position="196"/>
    </location>
</feature>
<dbReference type="InterPro" id="IPR016181">
    <property type="entry name" value="Acyl_CoA_acyltransferase"/>
</dbReference>
<evidence type="ECO:0000313" key="8">
    <source>
        <dbReference type="EMBL" id="MQL80468.1"/>
    </source>
</evidence>
<dbReference type="EC" id="2.3.1.48" evidence="2"/>
<name>A0A843UA45_COLES</name>
<keyword evidence="9" id="KW-1185">Reference proteome</keyword>
<evidence type="ECO:0000259" key="7">
    <source>
        <dbReference type="Pfam" id="PF10394"/>
    </source>
</evidence>